<organism evidence="2 3">
    <name type="scientific">Parenemella sanctibonifatiensis</name>
    <dbReference type="NCBI Taxonomy" id="2016505"/>
    <lineage>
        <taxon>Bacteria</taxon>
        <taxon>Bacillati</taxon>
        <taxon>Actinomycetota</taxon>
        <taxon>Actinomycetes</taxon>
        <taxon>Propionibacteriales</taxon>
        <taxon>Propionibacteriaceae</taxon>
        <taxon>Parenemella</taxon>
    </lineage>
</organism>
<name>A0A255E1R9_9ACTN</name>
<dbReference type="RefSeq" id="WP_094451385.1">
    <property type="nucleotide sequence ID" value="NZ_NMVI01000025.1"/>
</dbReference>
<evidence type="ECO:0000313" key="2">
    <source>
        <dbReference type="EMBL" id="OYN85280.1"/>
    </source>
</evidence>
<proteinExistence type="predicted"/>
<dbReference type="EMBL" id="NMVI01000025">
    <property type="protein sequence ID" value="OYN85280.1"/>
    <property type="molecule type" value="Genomic_DNA"/>
</dbReference>
<gene>
    <name evidence="2" type="ORF">CGZ92_10780</name>
</gene>
<protein>
    <submittedName>
        <fullName evidence="2">Uncharacterized protein</fullName>
    </submittedName>
</protein>
<dbReference type="Proteomes" id="UP000216533">
    <property type="component" value="Unassembled WGS sequence"/>
</dbReference>
<comment type="caution">
    <text evidence="2">The sequence shown here is derived from an EMBL/GenBank/DDBJ whole genome shotgun (WGS) entry which is preliminary data.</text>
</comment>
<evidence type="ECO:0000256" key="1">
    <source>
        <dbReference type="SAM" id="SignalP"/>
    </source>
</evidence>
<reference evidence="2 3" key="1">
    <citation type="submission" date="2017-07" db="EMBL/GenBank/DDBJ databases">
        <title>Draft whole genome sequences of clinical Proprionibacteriaceae strains.</title>
        <authorList>
            <person name="Bernier A.-M."/>
            <person name="Bernard K."/>
            <person name="Domingo M.-C."/>
        </authorList>
    </citation>
    <scope>NUCLEOTIDE SEQUENCE [LARGE SCALE GENOMIC DNA]</scope>
    <source>
        <strain evidence="2 3">NML 160184</strain>
    </source>
</reference>
<dbReference type="AlphaFoldDB" id="A0A255E1R9"/>
<feature type="signal peptide" evidence="1">
    <location>
        <begin position="1"/>
        <end position="23"/>
    </location>
</feature>
<keyword evidence="1" id="KW-0732">Signal</keyword>
<feature type="chain" id="PRO_5039559746" evidence="1">
    <location>
        <begin position="24"/>
        <end position="110"/>
    </location>
</feature>
<sequence>MKKSLAKIALAAAMTTLTLPALTACTSSSYTCSDNACEISLSGDGASTSITLNGQETEVTAVAYADGHAEFTIGAESYSLPLNESQTGGGVEVTVLEATSDSMKIRIAGA</sequence>
<evidence type="ECO:0000313" key="3">
    <source>
        <dbReference type="Proteomes" id="UP000216533"/>
    </source>
</evidence>
<dbReference type="PROSITE" id="PS51257">
    <property type="entry name" value="PROKAR_LIPOPROTEIN"/>
    <property type="match status" value="1"/>
</dbReference>
<accession>A0A255E1R9</accession>